<name>A0AA38FDE1_TAXCH</name>
<feature type="non-terminal residue" evidence="1">
    <location>
        <position position="87"/>
    </location>
</feature>
<dbReference type="EMBL" id="JAHRHJ020000010">
    <property type="protein sequence ID" value="KAH9297101.1"/>
    <property type="molecule type" value="Genomic_DNA"/>
</dbReference>
<evidence type="ECO:0000313" key="2">
    <source>
        <dbReference type="Proteomes" id="UP000824469"/>
    </source>
</evidence>
<accession>A0AA38FDE1</accession>
<dbReference type="AlphaFoldDB" id="A0AA38FDE1"/>
<proteinExistence type="predicted"/>
<reference evidence="1 2" key="1">
    <citation type="journal article" date="2021" name="Nat. Plants">
        <title>The Taxus genome provides insights into paclitaxel biosynthesis.</title>
        <authorList>
            <person name="Xiong X."/>
            <person name="Gou J."/>
            <person name="Liao Q."/>
            <person name="Li Y."/>
            <person name="Zhou Q."/>
            <person name="Bi G."/>
            <person name="Li C."/>
            <person name="Du R."/>
            <person name="Wang X."/>
            <person name="Sun T."/>
            <person name="Guo L."/>
            <person name="Liang H."/>
            <person name="Lu P."/>
            <person name="Wu Y."/>
            <person name="Zhang Z."/>
            <person name="Ro D.K."/>
            <person name="Shang Y."/>
            <person name="Huang S."/>
            <person name="Yan J."/>
        </authorList>
    </citation>
    <scope>NUCLEOTIDE SEQUENCE [LARGE SCALE GENOMIC DNA]</scope>
    <source>
        <strain evidence="1">Ta-2019</strain>
    </source>
</reference>
<evidence type="ECO:0000313" key="1">
    <source>
        <dbReference type="EMBL" id="KAH9297101.1"/>
    </source>
</evidence>
<sequence length="87" mass="9315">VVVGRTTMSSTTEAREARPIHHHSAEIFPIGAGGYPSDPARYHAGVAHRYRGICFHITGSDNHTTGTGKVGTGTCIGGGRWGWKWRG</sequence>
<feature type="non-terminal residue" evidence="1">
    <location>
        <position position="1"/>
    </location>
</feature>
<gene>
    <name evidence="1" type="ORF">KI387_028783</name>
</gene>
<keyword evidence="2" id="KW-1185">Reference proteome</keyword>
<protein>
    <submittedName>
        <fullName evidence="1">Uncharacterized protein</fullName>
    </submittedName>
</protein>
<organism evidence="1 2">
    <name type="scientific">Taxus chinensis</name>
    <name type="common">Chinese yew</name>
    <name type="synonym">Taxus wallichiana var. chinensis</name>
    <dbReference type="NCBI Taxonomy" id="29808"/>
    <lineage>
        <taxon>Eukaryota</taxon>
        <taxon>Viridiplantae</taxon>
        <taxon>Streptophyta</taxon>
        <taxon>Embryophyta</taxon>
        <taxon>Tracheophyta</taxon>
        <taxon>Spermatophyta</taxon>
        <taxon>Pinopsida</taxon>
        <taxon>Pinidae</taxon>
        <taxon>Conifers II</taxon>
        <taxon>Cupressales</taxon>
        <taxon>Taxaceae</taxon>
        <taxon>Taxus</taxon>
    </lineage>
</organism>
<dbReference type="Proteomes" id="UP000824469">
    <property type="component" value="Unassembled WGS sequence"/>
</dbReference>
<comment type="caution">
    <text evidence="1">The sequence shown here is derived from an EMBL/GenBank/DDBJ whole genome shotgun (WGS) entry which is preliminary data.</text>
</comment>